<proteinExistence type="predicted"/>
<name>A0A1V6YBL2_PENNA</name>
<keyword evidence="4" id="KW-1185">Reference proteome</keyword>
<dbReference type="Proteomes" id="UP000191691">
    <property type="component" value="Unassembled WGS sequence"/>
</dbReference>
<evidence type="ECO:0000259" key="2">
    <source>
        <dbReference type="Pfam" id="PF03184"/>
    </source>
</evidence>
<dbReference type="STRING" id="60175.A0A1V6YBL2"/>
<dbReference type="GO" id="GO:0003676">
    <property type="term" value="F:nucleic acid binding"/>
    <property type="evidence" value="ECO:0007669"/>
    <property type="project" value="InterPro"/>
</dbReference>
<evidence type="ECO:0000256" key="1">
    <source>
        <dbReference type="SAM" id="MobiDB-lite"/>
    </source>
</evidence>
<accession>A0A1V6YBL2</accession>
<dbReference type="InterPro" id="IPR004875">
    <property type="entry name" value="DDE_SF_endonuclease_dom"/>
</dbReference>
<dbReference type="AlphaFoldDB" id="A0A1V6YBL2"/>
<evidence type="ECO:0000313" key="4">
    <source>
        <dbReference type="Proteomes" id="UP000191691"/>
    </source>
</evidence>
<feature type="compositionally biased region" description="Basic and acidic residues" evidence="1">
    <location>
        <begin position="154"/>
        <end position="164"/>
    </location>
</feature>
<feature type="region of interest" description="Disordered" evidence="1">
    <location>
        <begin position="139"/>
        <end position="278"/>
    </location>
</feature>
<dbReference type="Pfam" id="PF03184">
    <property type="entry name" value="DDE_1"/>
    <property type="match status" value="1"/>
</dbReference>
<gene>
    <name evidence="3" type="ORF">PENNAL_c0026G05382</name>
</gene>
<feature type="region of interest" description="Disordered" evidence="1">
    <location>
        <begin position="27"/>
        <end position="46"/>
    </location>
</feature>
<evidence type="ECO:0000313" key="3">
    <source>
        <dbReference type="EMBL" id="OQE84781.1"/>
    </source>
</evidence>
<feature type="compositionally biased region" description="Basic and acidic residues" evidence="1">
    <location>
        <begin position="27"/>
        <end position="43"/>
    </location>
</feature>
<reference evidence="4" key="1">
    <citation type="journal article" date="2017" name="Nat. Microbiol.">
        <title>Global analysis of biosynthetic gene clusters reveals vast potential of secondary metabolite production in Penicillium species.</title>
        <authorList>
            <person name="Nielsen J.C."/>
            <person name="Grijseels S."/>
            <person name="Prigent S."/>
            <person name="Ji B."/>
            <person name="Dainat J."/>
            <person name="Nielsen K.F."/>
            <person name="Frisvad J.C."/>
            <person name="Workman M."/>
            <person name="Nielsen J."/>
        </authorList>
    </citation>
    <scope>NUCLEOTIDE SEQUENCE [LARGE SCALE GENOMIC DNA]</scope>
    <source>
        <strain evidence="4">IBT 13039</strain>
    </source>
</reference>
<dbReference type="EMBL" id="MOOB01000026">
    <property type="protein sequence ID" value="OQE84781.1"/>
    <property type="molecule type" value="Genomic_DNA"/>
</dbReference>
<feature type="domain" description="DDE-1" evidence="2">
    <location>
        <begin position="10"/>
        <end position="114"/>
    </location>
</feature>
<sequence length="278" mass="31782">MPELRYRTIRGWAEGTHALNWLNNVFEKETSPPGRPERGQRRDRSQKRLLLVDSQFPMTPEFCVTCWERNVICLCVPRKGAEYLNPCKNGIFDALNKLYTEHMKKQLRHKSPHTISPSQFAAFIDLELGFPDRETESTEAWSNSCLFPPSPSRLMERRRGDRIRSQTFEPNGPIRARRRHISPDESNDVEQTTADNNAEEGDNVIAVIVPQEQEVPEEPEVPANPTDTEHNPEQSESEQSSSEEENSNAHVPITPSRTRSGQKPPNQSRPANQSYQAL</sequence>
<organism evidence="3 4">
    <name type="scientific">Penicillium nalgiovense</name>
    <dbReference type="NCBI Taxonomy" id="60175"/>
    <lineage>
        <taxon>Eukaryota</taxon>
        <taxon>Fungi</taxon>
        <taxon>Dikarya</taxon>
        <taxon>Ascomycota</taxon>
        <taxon>Pezizomycotina</taxon>
        <taxon>Eurotiomycetes</taxon>
        <taxon>Eurotiomycetidae</taxon>
        <taxon>Eurotiales</taxon>
        <taxon>Aspergillaceae</taxon>
        <taxon>Penicillium</taxon>
    </lineage>
</organism>
<protein>
    <recommendedName>
        <fullName evidence="2">DDE-1 domain-containing protein</fullName>
    </recommendedName>
</protein>
<feature type="compositionally biased region" description="Polar residues" evidence="1">
    <location>
        <begin position="255"/>
        <end position="278"/>
    </location>
</feature>
<comment type="caution">
    <text evidence="3">The sequence shown here is derived from an EMBL/GenBank/DDBJ whole genome shotgun (WGS) entry which is preliminary data.</text>
</comment>